<dbReference type="InterPro" id="IPR001242">
    <property type="entry name" value="Condensation_dom"/>
</dbReference>
<dbReference type="AlphaFoldDB" id="A0A127VGF3"/>
<dbReference type="Pfam" id="PF00668">
    <property type="entry name" value="Condensation"/>
    <property type="match status" value="1"/>
</dbReference>
<name>A0A127VGF3_9SPHI</name>
<dbReference type="PANTHER" id="PTHR45527:SF1">
    <property type="entry name" value="FATTY ACID SYNTHASE"/>
    <property type="match status" value="1"/>
</dbReference>
<protein>
    <recommendedName>
        <fullName evidence="1">Condensation domain-containing protein</fullName>
    </recommendedName>
</protein>
<reference evidence="2 3" key="1">
    <citation type="submission" date="2016-03" db="EMBL/GenBank/DDBJ databases">
        <title>Complete genome sequence of Pedobacter cryoconitis PAMC 27485.</title>
        <authorList>
            <person name="Lee J."/>
            <person name="Kim O.-S."/>
        </authorList>
    </citation>
    <scope>NUCLEOTIDE SEQUENCE [LARGE SCALE GENOMIC DNA]</scope>
    <source>
        <strain evidence="2 3">PAMC 27485</strain>
    </source>
</reference>
<dbReference type="GO" id="GO:0043041">
    <property type="term" value="P:amino acid activation for nonribosomal peptide biosynthetic process"/>
    <property type="evidence" value="ECO:0007669"/>
    <property type="project" value="TreeGrafter"/>
</dbReference>
<dbReference type="PANTHER" id="PTHR45527">
    <property type="entry name" value="NONRIBOSOMAL PEPTIDE SYNTHETASE"/>
    <property type="match status" value="1"/>
</dbReference>
<dbReference type="GO" id="GO:0047527">
    <property type="term" value="F:2,3-dihydroxybenzoate-serine ligase activity"/>
    <property type="evidence" value="ECO:0007669"/>
    <property type="project" value="TreeGrafter"/>
</dbReference>
<dbReference type="SUPFAM" id="SSF52777">
    <property type="entry name" value="CoA-dependent acyltransferases"/>
    <property type="match status" value="2"/>
</dbReference>
<dbReference type="Proteomes" id="UP000071561">
    <property type="component" value="Chromosome"/>
</dbReference>
<dbReference type="GO" id="GO:0009366">
    <property type="term" value="C:enterobactin synthetase complex"/>
    <property type="evidence" value="ECO:0007669"/>
    <property type="project" value="TreeGrafter"/>
</dbReference>
<dbReference type="OrthoDB" id="4317020at2"/>
<dbReference type="GO" id="GO:0009239">
    <property type="term" value="P:enterobactin biosynthetic process"/>
    <property type="evidence" value="ECO:0007669"/>
    <property type="project" value="TreeGrafter"/>
</dbReference>
<dbReference type="GO" id="GO:0031177">
    <property type="term" value="F:phosphopantetheine binding"/>
    <property type="evidence" value="ECO:0007669"/>
    <property type="project" value="TreeGrafter"/>
</dbReference>
<organism evidence="2 3">
    <name type="scientific">Pedobacter cryoconitis</name>
    <dbReference type="NCBI Taxonomy" id="188932"/>
    <lineage>
        <taxon>Bacteria</taxon>
        <taxon>Pseudomonadati</taxon>
        <taxon>Bacteroidota</taxon>
        <taxon>Sphingobacteriia</taxon>
        <taxon>Sphingobacteriales</taxon>
        <taxon>Sphingobacteriaceae</taxon>
        <taxon>Pedobacter</taxon>
    </lineage>
</organism>
<dbReference type="Gene3D" id="3.30.559.30">
    <property type="entry name" value="Nonribosomal peptide synthetase, condensation domain"/>
    <property type="match status" value="1"/>
</dbReference>
<sequence>MTKKKAGYNDILTESRQSIMKEEVYEASDAQLQSWLIQHKNKTIGKATEHLALKFVKQGINIPALEKSIASIIKRHESLRTSFGLCGDQLIQKIAPYDEDNFKIEIHEIKRLESQDHTINSITEKGNKCLDDLHTVPLLKMYIFHLPDETYLFKLFLNHIIADVPSLSLLKDEINSFYKSYVSNQELQLQDLKIQLKDYIKHQNRIFTSKKESYKKFWNDRIGSLSRVIDWGFAFDKYTRSTGHTINCPKIKDNISIFDALENGLTAEFGLYLDKVFYDGLENISLHYQTGISSSLYTSLFILFYLIDNQERVLIASPVSLRASTPGISSVIANFDAGIYLRSELNEDQQFSKFLTRTYTDFIKSYRHAITNYESLDLNAQLLRTNCTAYLNFQHKGIIGKPNKTAFSEGHRINGSSLYMLTYEVTQTEDGYNCTWYYNTSIFPSGFIEWMALVHKKILTAVIQNPDITIRELKSHFNFSDSESLL</sequence>
<keyword evidence="3" id="KW-1185">Reference proteome</keyword>
<evidence type="ECO:0000313" key="3">
    <source>
        <dbReference type="Proteomes" id="UP000071561"/>
    </source>
</evidence>
<evidence type="ECO:0000313" key="2">
    <source>
        <dbReference type="EMBL" id="AMQ00396.1"/>
    </source>
</evidence>
<accession>A0A127VGF3</accession>
<proteinExistence type="predicted"/>
<dbReference type="EMBL" id="CP014504">
    <property type="protein sequence ID" value="AMQ00396.1"/>
    <property type="molecule type" value="Genomic_DNA"/>
</dbReference>
<dbReference type="RefSeq" id="WP_068403363.1">
    <property type="nucleotide sequence ID" value="NZ_CP014504.1"/>
</dbReference>
<dbReference type="PATRIC" id="fig|188932.3.peg.3672"/>
<dbReference type="Gene3D" id="3.30.559.10">
    <property type="entry name" value="Chloramphenicol acetyltransferase-like domain"/>
    <property type="match status" value="1"/>
</dbReference>
<gene>
    <name evidence="2" type="ORF">AY601_3530</name>
</gene>
<dbReference type="GO" id="GO:0005829">
    <property type="term" value="C:cytosol"/>
    <property type="evidence" value="ECO:0007669"/>
    <property type="project" value="TreeGrafter"/>
</dbReference>
<feature type="domain" description="Condensation" evidence="1">
    <location>
        <begin position="22"/>
        <end position="475"/>
    </location>
</feature>
<dbReference type="InterPro" id="IPR023213">
    <property type="entry name" value="CAT-like_dom_sf"/>
</dbReference>
<evidence type="ECO:0000259" key="1">
    <source>
        <dbReference type="Pfam" id="PF00668"/>
    </source>
</evidence>
<dbReference type="KEGG" id="pcm:AY601_3530"/>